<evidence type="ECO:0000256" key="8">
    <source>
        <dbReference type="SAM" id="Phobius"/>
    </source>
</evidence>
<dbReference type="PANTHER" id="PTHR11267:SF102">
    <property type="entry name" value="T-BOX TRANSCRIPTION FACTOR TBX10"/>
    <property type="match status" value="1"/>
</dbReference>
<dbReference type="GO" id="GO:0005634">
    <property type="term" value="C:nucleus"/>
    <property type="evidence" value="ECO:0007669"/>
    <property type="project" value="UniProtKB-SubCell"/>
</dbReference>
<sequence>MCLAGGCFRRSRCESPGWILRLSTSCSWTSSLLTIKDTGQILYSIFVICSGVSIIFFIHLCACFCVRYAFHSSSWLVAGRADVAAPSRMHFHPDSPARGAQWMKQTVSFDTLKLTNNLLDDNGHMILSSMHRYQPRFHVVYVDPTPDSHVNAYRNFCSFSFPETRFMAVTAYQNHRITQLKIASNPFAKGFRTTDPQDWVGNSRPLAVWCPPEGRTEHLTTKPGEQRSWDSKTSTRQEDSASLTVEQCGVFHPCKDSLGLAVERKDGDGLLAPASFLPLPSCWDCEGSSQERDNLL</sequence>
<reference evidence="10" key="3">
    <citation type="submission" date="2025-09" db="UniProtKB">
        <authorList>
            <consortium name="Ensembl"/>
        </authorList>
    </citation>
    <scope>IDENTIFICATION</scope>
</reference>
<keyword evidence="8" id="KW-0472">Membrane</keyword>
<dbReference type="GeneTree" id="ENSGT00940000163374"/>
<dbReference type="Proteomes" id="UP000314980">
    <property type="component" value="Unassembled WGS sequence"/>
</dbReference>
<dbReference type="InterPro" id="IPR001699">
    <property type="entry name" value="TF_T-box"/>
</dbReference>
<protein>
    <recommendedName>
        <fullName evidence="9">T-box domain-containing protein</fullName>
    </recommendedName>
</protein>
<evidence type="ECO:0000256" key="6">
    <source>
        <dbReference type="PROSITE-ProRule" id="PRU00201"/>
    </source>
</evidence>
<dbReference type="InterPro" id="IPR008967">
    <property type="entry name" value="p53-like_TF_DNA-bd_sf"/>
</dbReference>
<dbReference type="InterPro" id="IPR046360">
    <property type="entry name" value="T-box_DNA-bd"/>
</dbReference>
<feature type="transmembrane region" description="Helical" evidence="8">
    <location>
        <begin position="41"/>
        <end position="70"/>
    </location>
</feature>
<dbReference type="GO" id="GO:0045893">
    <property type="term" value="P:positive regulation of DNA-templated transcription"/>
    <property type="evidence" value="ECO:0007669"/>
    <property type="project" value="InterPro"/>
</dbReference>
<dbReference type="GO" id="GO:0000978">
    <property type="term" value="F:RNA polymerase II cis-regulatory region sequence-specific DNA binding"/>
    <property type="evidence" value="ECO:0007669"/>
    <property type="project" value="InterPro"/>
</dbReference>
<accession>A0A4W6DT52</accession>
<keyword evidence="8" id="KW-0812">Transmembrane</keyword>
<dbReference type="InParanoid" id="A0A4W6DT52"/>
<keyword evidence="4" id="KW-0804">Transcription</keyword>
<evidence type="ECO:0000256" key="4">
    <source>
        <dbReference type="ARBA" id="ARBA00023163"/>
    </source>
</evidence>
<evidence type="ECO:0000259" key="9">
    <source>
        <dbReference type="PROSITE" id="PS50252"/>
    </source>
</evidence>
<keyword evidence="11" id="KW-1185">Reference proteome</keyword>
<dbReference type="InterPro" id="IPR036960">
    <property type="entry name" value="T-box_sf"/>
</dbReference>
<dbReference type="PROSITE" id="PS01264">
    <property type="entry name" value="TBOX_2"/>
    <property type="match status" value="1"/>
</dbReference>
<dbReference type="Ensembl" id="ENSLCAT00010028698.1">
    <property type="protein sequence ID" value="ENSLCAP00010028088.1"/>
    <property type="gene ID" value="ENSLCAG00010013221.1"/>
</dbReference>
<dbReference type="SUPFAM" id="SSF49417">
    <property type="entry name" value="p53-like transcription factors"/>
    <property type="match status" value="1"/>
</dbReference>
<evidence type="ECO:0000256" key="7">
    <source>
        <dbReference type="SAM" id="MobiDB-lite"/>
    </source>
</evidence>
<evidence type="ECO:0000256" key="2">
    <source>
        <dbReference type="ARBA" id="ARBA00023015"/>
    </source>
</evidence>
<reference evidence="10" key="2">
    <citation type="submission" date="2025-08" db="UniProtKB">
        <authorList>
            <consortium name="Ensembl"/>
        </authorList>
    </citation>
    <scope>IDENTIFICATION</scope>
</reference>
<dbReference type="Pfam" id="PF00907">
    <property type="entry name" value="T-box"/>
    <property type="match status" value="1"/>
</dbReference>
<reference evidence="11" key="1">
    <citation type="submission" date="2015-09" db="EMBL/GenBank/DDBJ databases">
        <authorList>
            <person name="Sai Rama Sridatta P."/>
        </authorList>
    </citation>
    <scope>NUCLEOTIDE SEQUENCE [LARGE SCALE GENOMIC DNA]</scope>
</reference>
<dbReference type="SMART" id="SM00425">
    <property type="entry name" value="TBOX"/>
    <property type="match status" value="1"/>
</dbReference>
<evidence type="ECO:0000256" key="5">
    <source>
        <dbReference type="ARBA" id="ARBA00023242"/>
    </source>
</evidence>
<feature type="domain" description="T-box" evidence="9">
    <location>
        <begin position="67"/>
        <end position="193"/>
    </location>
</feature>
<dbReference type="PANTHER" id="PTHR11267">
    <property type="entry name" value="T-BOX PROTEIN-RELATED"/>
    <property type="match status" value="1"/>
</dbReference>
<keyword evidence="8" id="KW-1133">Transmembrane helix</keyword>
<dbReference type="STRING" id="8187.ENSLCAP00010028088"/>
<evidence type="ECO:0000313" key="11">
    <source>
        <dbReference type="Proteomes" id="UP000314980"/>
    </source>
</evidence>
<proteinExistence type="predicted"/>
<organism evidence="10 11">
    <name type="scientific">Lates calcarifer</name>
    <name type="common">Barramundi</name>
    <name type="synonym">Holocentrus calcarifer</name>
    <dbReference type="NCBI Taxonomy" id="8187"/>
    <lineage>
        <taxon>Eukaryota</taxon>
        <taxon>Metazoa</taxon>
        <taxon>Chordata</taxon>
        <taxon>Craniata</taxon>
        <taxon>Vertebrata</taxon>
        <taxon>Euteleostomi</taxon>
        <taxon>Actinopterygii</taxon>
        <taxon>Neopterygii</taxon>
        <taxon>Teleostei</taxon>
        <taxon>Neoteleostei</taxon>
        <taxon>Acanthomorphata</taxon>
        <taxon>Carangaria</taxon>
        <taxon>Carangaria incertae sedis</taxon>
        <taxon>Centropomidae</taxon>
        <taxon>Lates</taxon>
    </lineage>
</organism>
<keyword evidence="2" id="KW-0805">Transcription regulation</keyword>
<name>A0A4W6DT52_LATCA</name>
<dbReference type="AlphaFoldDB" id="A0A4W6DT52"/>
<feature type="region of interest" description="Disordered" evidence="7">
    <location>
        <begin position="214"/>
        <end position="236"/>
    </location>
</feature>
<dbReference type="PRINTS" id="PR00937">
    <property type="entry name" value="TBOX"/>
</dbReference>
<dbReference type="GO" id="GO:0000785">
    <property type="term" value="C:chromatin"/>
    <property type="evidence" value="ECO:0007669"/>
    <property type="project" value="TreeGrafter"/>
</dbReference>
<dbReference type="PROSITE" id="PS50252">
    <property type="entry name" value="TBOX_3"/>
    <property type="match status" value="1"/>
</dbReference>
<evidence type="ECO:0000313" key="10">
    <source>
        <dbReference type="Ensembl" id="ENSLCAP00010028088.1"/>
    </source>
</evidence>
<keyword evidence="5 6" id="KW-0539">Nucleus</keyword>
<comment type="subcellular location">
    <subcellularLocation>
        <location evidence="1 6">Nucleus</location>
    </subcellularLocation>
</comment>
<dbReference type="InterPro" id="IPR018186">
    <property type="entry name" value="TF_T-box_CS"/>
</dbReference>
<dbReference type="Gene3D" id="2.60.40.820">
    <property type="entry name" value="Transcription factor, T-box"/>
    <property type="match status" value="1"/>
</dbReference>
<comment type="caution">
    <text evidence="6">Lacks conserved residue(s) required for the propagation of feature annotation.</text>
</comment>
<evidence type="ECO:0000256" key="1">
    <source>
        <dbReference type="ARBA" id="ARBA00004123"/>
    </source>
</evidence>
<dbReference type="GO" id="GO:0000981">
    <property type="term" value="F:DNA-binding transcription factor activity, RNA polymerase II-specific"/>
    <property type="evidence" value="ECO:0007669"/>
    <property type="project" value="TreeGrafter"/>
</dbReference>
<keyword evidence="3 6" id="KW-0238">DNA-binding</keyword>
<evidence type="ECO:0000256" key="3">
    <source>
        <dbReference type="ARBA" id="ARBA00023125"/>
    </source>
</evidence>
<dbReference type="GO" id="GO:0001708">
    <property type="term" value="P:cell fate specification"/>
    <property type="evidence" value="ECO:0007669"/>
    <property type="project" value="TreeGrafter"/>
</dbReference>